<dbReference type="RefSeq" id="WP_036792333.1">
    <property type="nucleotide sequence ID" value="NZ_JQZV01000013.1"/>
</dbReference>
<dbReference type="EC" id="2.4.1.21" evidence="2"/>
<evidence type="ECO:0000256" key="2">
    <source>
        <dbReference type="ARBA" id="ARBA00012588"/>
    </source>
</evidence>
<evidence type="ECO:0000256" key="4">
    <source>
        <dbReference type="ARBA" id="ARBA00022679"/>
    </source>
</evidence>
<protein>
    <recommendedName>
        <fullName evidence="2">starch synthase</fullName>
        <ecNumber evidence="2">2.4.1.21</ecNumber>
    </recommendedName>
</protein>
<keyword evidence="7" id="KW-1185">Reference proteome</keyword>
<dbReference type="Pfam" id="PF08323">
    <property type="entry name" value="Glyco_transf_5"/>
    <property type="match status" value="1"/>
</dbReference>
<evidence type="ECO:0000256" key="1">
    <source>
        <dbReference type="ARBA" id="ARBA00001478"/>
    </source>
</evidence>
<gene>
    <name evidence="6" type="ORF">HQ43_09295</name>
</gene>
<evidence type="ECO:0000259" key="5">
    <source>
        <dbReference type="Pfam" id="PF08323"/>
    </source>
</evidence>
<keyword evidence="3" id="KW-0328">Glycosyltransferase</keyword>
<comment type="caution">
    <text evidence="6">The sequence shown here is derived from an EMBL/GenBank/DDBJ whole genome shotgun (WGS) entry which is preliminary data.</text>
</comment>
<reference evidence="6 7" key="1">
    <citation type="submission" date="2014-08" db="EMBL/GenBank/DDBJ databases">
        <title>Porphyromonas canoris strain:OH2762 Genome sequencing.</title>
        <authorList>
            <person name="Wallis C."/>
            <person name="Deusch O."/>
            <person name="O'Flynn C."/>
            <person name="Davis I."/>
            <person name="Jospin G."/>
            <person name="Darling A.E."/>
            <person name="Coil D.A."/>
            <person name="Alexiev A."/>
            <person name="Horsfall A."/>
            <person name="Kirkwood N."/>
            <person name="Harris S."/>
            <person name="Eisen J.A."/>
        </authorList>
    </citation>
    <scope>NUCLEOTIDE SEQUENCE [LARGE SCALE GENOMIC DNA]</scope>
    <source>
        <strain evidence="7">COT-108 OH2762</strain>
    </source>
</reference>
<dbReference type="PANTHER" id="PTHR45825:SF11">
    <property type="entry name" value="ALPHA AMYLASE DOMAIN-CONTAINING PROTEIN"/>
    <property type="match status" value="1"/>
</dbReference>
<feature type="domain" description="Starch synthase catalytic" evidence="5">
    <location>
        <begin position="5"/>
        <end position="240"/>
    </location>
</feature>
<evidence type="ECO:0000313" key="6">
    <source>
        <dbReference type="EMBL" id="KGN92204.1"/>
    </source>
</evidence>
<dbReference type="Gene3D" id="3.40.50.2000">
    <property type="entry name" value="Glycogen Phosphorylase B"/>
    <property type="match status" value="1"/>
</dbReference>
<accession>A0ABR4XL56</accession>
<proteinExistence type="predicted"/>
<dbReference type="Proteomes" id="UP000030101">
    <property type="component" value="Unassembled WGS sequence"/>
</dbReference>
<dbReference type="SUPFAM" id="SSF53756">
    <property type="entry name" value="UDP-Glycosyltransferase/glycogen phosphorylase"/>
    <property type="match status" value="1"/>
</dbReference>
<dbReference type="EMBL" id="JQZV01000013">
    <property type="protein sequence ID" value="KGN92204.1"/>
    <property type="molecule type" value="Genomic_DNA"/>
</dbReference>
<sequence length="267" mass="30697">MGKRKILFVSQEITPYIENSEIATLSLKLSQGIQEKKHEIRTFMPNYGSINERRNQLHEVIRLSGMLLNINDHDNPLIVKVATLSSAKIQIYFVESKDLFDTKTGVLNEEGLPHDNNTERAIFFARGVFETVKKLRWVPDIVHCQGWFAGMAVLYLKKMYHDDPLFKDTKVVLSLFEDTPEIPYGKDTEEILKYDNIKSKHITKEGLNFSSFVKLMSENLDGMILGPMEAQKGTEIEEVLKQESVPYTRFEGENDLVDKVVAFYDTI</sequence>
<comment type="catalytic activity">
    <reaction evidence="1">
        <text>[(1-&gt;4)-alpha-D-glucosyl](n) + ADP-alpha-D-glucose = [(1-&gt;4)-alpha-D-glucosyl](n+1) + ADP + H(+)</text>
        <dbReference type="Rhea" id="RHEA:18189"/>
        <dbReference type="Rhea" id="RHEA-COMP:9584"/>
        <dbReference type="Rhea" id="RHEA-COMP:9587"/>
        <dbReference type="ChEBI" id="CHEBI:15378"/>
        <dbReference type="ChEBI" id="CHEBI:15444"/>
        <dbReference type="ChEBI" id="CHEBI:57498"/>
        <dbReference type="ChEBI" id="CHEBI:456216"/>
        <dbReference type="EC" id="2.4.1.21"/>
    </reaction>
</comment>
<organism evidence="6 7">
    <name type="scientific">Porphyromonas canoris</name>
    <dbReference type="NCBI Taxonomy" id="36875"/>
    <lineage>
        <taxon>Bacteria</taxon>
        <taxon>Pseudomonadati</taxon>
        <taxon>Bacteroidota</taxon>
        <taxon>Bacteroidia</taxon>
        <taxon>Bacteroidales</taxon>
        <taxon>Porphyromonadaceae</taxon>
        <taxon>Porphyromonas</taxon>
    </lineage>
</organism>
<evidence type="ECO:0000313" key="7">
    <source>
        <dbReference type="Proteomes" id="UP000030101"/>
    </source>
</evidence>
<name>A0ABR4XL56_9PORP</name>
<dbReference type="PANTHER" id="PTHR45825">
    <property type="entry name" value="GRANULE-BOUND STARCH SYNTHASE 1, CHLOROPLASTIC/AMYLOPLASTIC"/>
    <property type="match status" value="1"/>
</dbReference>
<keyword evidence="4" id="KW-0808">Transferase</keyword>
<dbReference type="InterPro" id="IPR013534">
    <property type="entry name" value="Starch_synth_cat_dom"/>
</dbReference>
<evidence type="ECO:0000256" key="3">
    <source>
        <dbReference type="ARBA" id="ARBA00022676"/>
    </source>
</evidence>